<evidence type="ECO:0000313" key="2">
    <source>
        <dbReference type="EMBL" id="KAE9340513.1"/>
    </source>
</evidence>
<evidence type="ECO:0000313" key="3">
    <source>
        <dbReference type="Proteomes" id="UP000486351"/>
    </source>
</evidence>
<dbReference type="InterPro" id="IPR036397">
    <property type="entry name" value="RNaseH_sf"/>
</dbReference>
<dbReference type="Pfam" id="PF13456">
    <property type="entry name" value="RVT_3"/>
    <property type="match status" value="1"/>
</dbReference>
<dbReference type="Proteomes" id="UP000486351">
    <property type="component" value="Unassembled WGS sequence"/>
</dbReference>
<dbReference type="InterPro" id="IPR012337">
    <property type="entry name" value="RNaseH-like_sf"/>
</dbReference>
<dbReference type="EMBL" id="QXFY01000578">
    <property type="protein sequence ID" value="KAE9340513.1"/>
    <property type="molecule type" value="Genomic_DNA"/>
</dbReference>
<dbReference type="InterPro" id="IPR002156">
    <property type="entry name" value="RNaseH_domain"/>
</dbReference>
<protein>
    <recommendedName>
        <fullName evidence="1">RNase H type-1 domain-containing protein</fullName>
    </recommendedName>
</protein>
<evidence type="ECO:0000259" key="1">
    <source>
        <dbReference type="Pfam" id="PF13456"/>
    </source>
</evidence>
<dbReference type="Gene3D" id="3.30.420.10">
    <property type="entry name" value="Ribonuclease H-like superfamily/Ribonuclease H"/>
    <property type="match status" value="1"/>
</dbReference>
<accession>A0A6G0RRU8</accession>
<dbReference type="PANTHER" id="PTHR48475:SF1">
    <property type="entry name" value="RNASE H TYPE-1 DOMAIN-CONTAINING PROTEIN"/>
    <property type="match status" value="1"/>
</dbReference>
<name>A0A6G0RRU8_9STRA</name>
<proteinExistence type="predicted"/>
<sequence>MPSFKETCNSAKYMSLQLGVQSAVHHGAKRLTIEGDSKLVIAQVWGAFSCSKTKLRQLQNQVRFALRSLDRYKLQHIDWQSNAHAHADRLVNRALDHRPTSWECVPHGGSMGACLAVPMTLRLYICGTPPPRLLLMRTMKTTPSVVGINSPAAGATTAEAVLSRLAHACAWFAAASLEGHAVAHPAENRSRKAVRAEPRVPVSLERREAGGRVRAQRALEALRIVRVHGEDGGQESADRG</sequence>
<gene>
    <name evidence="2" type="ORF">PF008_g11066</name>
</gene>
<dbReference type="SUPFAM" id="SSF53098">
    <property type="entry name" value="Ribonuclease H-like"/>
    <property type="match status" value="1"/>
</dbReference>
<dbReference type="AlphaFoldDB" id="A0A6G0RRU8"/>
<dbReference type="GO" id="GO:0004523">
    <property type="term" value="F:RNA-DNA hybrid ribonuclease activity"/>
    <property type="evidence" value="ECO:0007669"/>
    <property type="project" value="InterPro"/>
</dbReference>
<dbReference type="GO" id="GO:0003676">
    <property type="term" value="F:nucleic acid binding"/>
    <property type="evidence" value="ECO:0007669"/>
    <property type="project" value="InterPro"/>
</dbReference>
<organism evidence="2 3">
    <name type="scientific">Phytophthora fragariae</name>
    <dbReference type="NCBI Taxonomy" id="53985"/>
    <lineage>
        <taxon>Eukaryota</taxon>
        <taxon>Sar</taxon>
        <taxon>Stramenopiles</taxon>
        <taxon>Oomycota</taxon>
        <taxon>Peronosporomycetes</taxon>
        <taxon>Peronosporales</taxon>
        <taxon>Peronosporaceae</taxon>
        <taxon>Phytophthora</taxon>
    </lineage>
</organism>
<feature type="domain" description="RNase H type-1" evidence="1">
    <location>
        <begin position="9"/>
        <end position="87"/>
    </location>
</feature>
<dbReference type="PANTHER" id="PTHR48475">
    <property type="entry name" value="RIBONUCLEASE H"/>
    <property type="match status" value="1"/>
</dbReference>
<reference evidence="2 3" key="1">
    <citation type="submission" date="2018-09" db="EMBL/GenBank/DDBJ databases">
        <title>Genomic investigation of the strawberry pathogen Phytophthora fragariae indicates pathogenicity is determined by transcriptional variation in three key races.</title>
        <authorList>
            <person name="Adams T.M."/>
            <person name="Armitage A.D."/>
            <person name="Sobczyk M.K."/>
            <person name="Bates H.J."/>
            <person name="Dunwell J.M."/>
            <person name="Nellist C.F."/>
            <person name="Harrison R.J."/>
        </authorList>
    </citation>
    <scope>NUCLEOTIDE SEQUENCE [LARGE SCALE GENOMIC DNA]</scope>
    <source>
        <strain evidence="2 3">NOV-77</strain>
    </source>
</reference>
<comment type="caution">
    <text evidence="2">The sequence shown here is derived from an EMBL/GenBank/DDBJ whole genome shotgun (WGS) entry which is preliminary data.</text>
</comment>